<dbReference type="InterPro" id="IPR027417">
    <property type="entry name" value="P-loop_NTPase"/>
</dbReference>
<keyword evidence="5" id="KW-0067">ATP-binding</keyword>
<gene>
    <name evidence="10" type="ORF">Aple_082110</name>
</gene>
<dbReference type="InterPro" id="IPR013611">
    <property type="entry name" value="Transp-assoc_OB_typ2"/>
</dbReference>
<accession>A0A5M3XWH6</accession>
<dbReference type="AlphaFoldDB" id="A0A5M3XWH6"/>
<dbReference type="FunFam" id="3.40.50.300:FF:000425">
    <property type="entry name" value="Probable ABC transporter, ATP-binding subunit"/>
    <property type="match status" value="1"/>
</dbReference>
<evidence type="ECO:0000313" key="10">
    <source>
        <dbReference type="EMBL" id="GES25312.1"/>
    </source>
</evidence>
<evidence type="ECO:0000259" key="9">
    <source>
        <dbReference type="PROSITE" id="PS50893"/>
    </source>
</evidence>
<dbReference type="Proteomes" id="UP000377595">
    <property type="component" value="Unassembled WGS sequence"/>
</dbReference>
<keyword evidence="6" id="KW-1278">Translocase</keyword>
<dbReference type="PROSITE" id="PS50893">
    <property type="entry name" value="ABC_TRANSPORTER_2"/>
    <property type="match status" value="1"/>
</dbReference>
<dbReference type="SUPFAM" id="SSF50331">
    <property type="entry name" value="MOP-like"/>
    <property type="match status" value="1"/>
</dbReference>
<evidence type="ECO:0000256" key="5">
    <source>
        <dbReference type="ARBA" id="ARBA00022840"/>
    </source>
</evidence>
<dbReference type="SUPFAM" id="SSF52540">
    <property type="entry name" value="P-loop containing nucleoside triphosphate hydrolases"/>
    <property type="match status" value="1"/>
</dbReference>
<keyword evidence="11" id="KW-1185">Reference proteome</keyword>
<evidence type="ECO:0000313" key="11">
    <source>
        <dbReference type="Proteomes" id="UP000377595"/>
    </source>
</evidence>
<organism evidence="10 11">
    <name type="scientific">Acrocarpospora pleiomorpha</name>
    <dbReference type="NCBI Taxonomy" id="90975"/>
    <lineage>
        <taxon>Bacteria</taxon>
        <taxon>Bacillati</taxon>
        <taxon>Actinomycetota</taxon>
        <taxon>Actinomycetes</taxon>
        <taxon>Streptosporangiales</taxon>
        <taxon>Streptosporangiaceae</taxon>
        <taxon>Acrocarpospora</taxon>
    </lineage>
</organism>
<keyword evidence="3" id="KW-0997">Cell inner membrane</keyword>
<dbReference type="PANTHER" id="PTHR42781">
    <property type="entry name" value="SPERMIDINE/PUTRESCINE IMPORT ATP-BINDING PROTEIN POTA"/>
    <property type="match status" value="1"/>
</dbReference>
<protein>
    <recommendedName>
        <fullName evidence="8">ABC-type quaternary amine transporter</fullName>
        <ecNumber evidence="8">7.6.2.9</ecNumber>
    </recommendedName>
</protein>
<name>A0A5M3XWH6_9ACTN</name>
<keyword evidence="2" id="KW-1003">Cell membrane</keyword>
<dbReference type="GO" id="GO:0043190">
    <property type="term" value="C:ATP-binding cassette (ABC) transporter complex"/>
    <property type="evidence" value="ECO:0007669"/>
    <property type="project" value="InterPro"/>
</dbReference>
<dbReference type="GO" id="GO:0005524">
    <property type="term" value="F:ATP binding"/>
    <property type="evidence" value="ECO:0007669"/>
    <property type="project" value="UniProtKB-KW"/>
</dbReference>
<reference evidence="10 11" key="1">
    <citation type="submission" date="2019-10" db="EMBL/GenBank/DDBJ databases">
        <title>Whole genome shotgun sequence of Acrocarpospora pleiomorpha NBRC 16267.</title>
        <authorList>
            <person name="Ichikawa N."/>
            <person name="Kimura A."/>
            <person name="Kitahashi Y."/>
            <person name="Komaki H."/>
            <person name="Oguchi A."/>
        </authorList>
    </citation>
    <scope>NUCLEOTIDE SEQUENCE [LARGE SCALE GENOMIC DNA]</scope>
    <source>
        <strain evidence="10 11">NBRC 16267</strain>
    </source>
</reference>
<dbReference type="PANTHER" id="PTHR42781:SF1">
    <property type="entry name" value="THIAMINE IMPORT ATP-BINDING PROTEIN THIQ"/>
    <property type="match status" value="1"/>
</dbReference>
<feature type="domain" description="ABC transporter" evidence="9">
    <location>
        <begin position="15"/>
        <end position="245"/>
    </location>
</feature>
<dbReference type="InterPro" id="IPR003593">
    <property type="entry name" value="AAA+_ATPase"/>
</dbReference>
<dbReference type="GO" id="GO:0015418">
    <property type="term" value="F:ABC-type quaternary ammonium compound transporting activity"/>
    <property type="evidence" value="ECO:0007669"/>
    <property type="project" value="UniProtKB-EC"/>
</dbReference>
<proteinExistence type="predicted"/>
<dbReference type="Gene3D" id="3.40.50.300">
    <property type="entry name" value="P-loop containing nucleotide triphosphate hydrolases"/>
    <property type="match status" value="1"/>
</dbReference>
<sequence length="373" mass="40577">MTDDRETTMNDNHVLVLDAVAKSYAGVPALAPTSFAIEKGEFLTLLGPSGSGKSTLLKLIAGFETPTSGAILLRSLEISGLSPAQRQLGMVFQSYSLFPHLTVAKNIEYGLKRRKWSAERRRARVAEMLAIVKLEHRANALPAELSGGQQQRVAVARALAYDPDVLLMDEPLGALDRTLRLEMESEIKRIHGQLGTTFIYVTHDQQEAMHLSTRIAIMNNSQVVALGRPDDLFRNPPNVFTAEFFSDATTVAAEVDARTRFRFEAGGDGSWAAPAGTAPGRYTFGIRPRAARLGIVEGAPVLRGTITSSMLFGDEVRLFIDADVVRGLRVVIPSRANTFAPGDRVDVSIPWEDAILLPAEPVTSRAFHAGATR</sequence>
<dbReference type="InterPro" id="IPR008995">
    <property type="entry name" value="Mo/tungstate-bd_C_term_dom"/>
</dbReference>
<dbReference type="InterPro" id="IPR050093">
    <property type="entry name" value="ABC_SmlMolc_Importer"/>
</dbReference>
<evidence type="ECO:0000256" key="6">
    <source>
        <dbReference type="ARBA" id="ARBA00022967"/>
    </source>
</evidence>
<evidence type="ECO:0000256" key="2">
    <source>
        <dbReference type="ARBA" id="ARBA00022475"/>
    </source>
</evidence>
<dbReference type="InterPro" id="IPR003439">
    <property type="entry name" value="ABC_transporter-like_ATP-bd"/>
</dbReference>
<keyword evidence="1" id="KW-0813">Transport</keyword>
<dbReference type="Pfam" id="PF00005">
    <property type="entry name" value="ABC_tran"/>
    <property type="match status" value="1"/>
</dbReference>
<comment type="caution">
    <text evidence="10">The sequence shown here is derived from an EMBL/GenBank/DDBJ whole genome shotgun (WGS) entry which is preliminary data.</text>
</comment>
<evidence type="ECO:0000256" key="4">
    <source>
        <dbReference type="ARBA" id="ARBA00022741"/>
    </source>
</evidence>
<dbReference type="GO" id="GO:0016887">
    <property type="term" value="F:ATP hydrolysis activity"/>
    <property type="evidence" value="ECO:0007669"/>
    <property type="project" value="InterPro"/>
</dbReference>
<keyword evidence="4" id="KW-0547">Nucleotide-binding</keyword>
<dbReference type="InterPro" id="IPR017871">
    <property type="entry name" value="ABC_transporter-like_CS"/>
</dbReference>
<dbReference type="SMART" id="SM00382">
    <property type="entry name" value="AAA"/>
    <property type="match status" value="1"/>
</dbReference>
<dbReference type="EC" id="7.6.2.9" evidence="8"/>
<dbReference type="EMBL" id="BLAF01000065">
    <property type="protein sequence ID" value="GES25312.1"/>
    <property type="molecule type" value="Genomic_DNA"/>
</dbReference>
<dbReference type="OrthoDB" id="9802264at2"/>
<evidence type="ECO:0000256" key="3">
    <source>
        <dbReference type="ARBA" id="ARBA00022519"/>
    </source>
</evidence>
<evidence type="ECO:0000256" key="8">
    <source>
        <dbReference type="ARBA" id="ARBA00066388"/>
    </source>
</evidence>
<dbReference type="PROSITE" id="PS00211">
    <property type="entry name" value="ABC_TRANSPORTER_1"/>
    <property type="match status" value="1"/>
</dbReference>
<evidence type="ECO:0000256" key="7">
    <source>
        <dbReference type="ARBA" id="ARBA00023136"/>
    </source>
</evidence>
<dbReference type="Pfam" id="PF08402">
    <property type="entry name" value="TOBE_2"/>
    <property type="match status" value="1"/>
</dbReference>
<evidence type="ECO:0000256" key="1">
    <source>
        <dbReference type="ARBA" id="ARBA00022448"/>
    </source>
</evidence>
<keyword evidence="7" id="KW-0472">Membrane</keyword>